<name>A0AAV6U3C1_9ARAC</name>
<feature type="signal peptide" evidence="1">
    <location>
        <begin position="1"/>
        <end position="17"/>
    </location>
</feature>
<evidence type="ECO:0000259" key="2">
    <source>
        <dbReference type="Pfam" id="PF01579"/>
    </source>
</evidence>
<dbReference type="AlphaFoldDB" id="A0AAV6U3C1"/>
<comment type="caution">
    <text evidence="3">The sequence shown here is derived from an EMBL/GenBank/DDBJ whole genome shotgun (WGS) entry which is preliminary data.</text>
</comment>
<protein>
    <recommendedName>
        <fullName evidence="2">T20D4.11-like domain-containing protein</fullName>
    </recommendedName>
</protein>
<keyword evidence="1" id="KW-0732">Signal</keyword>
<dbReference type="InterPro" id="IPR002542">
    <property type="entry name" value="T20D4.11-like_dom"/>
</dbReference>
<evidence type="ECO:0000313" key="3">
    <source>
        <dbReference type="EMBL" id="KAG8178536.1"/>
    </source>
</evidence>
<organism evidence="3 4">
    <name type="scientific">Oedothorax gibbosus</name>
    <dbReference type="NCBI Taxonomy" id="931172"/>
    <lineage>
        <taxon>Eukaryota</taxon>
        <taxon>Metazoa</taxon>
        <taxon>Ecdysozoa</taxon>
        <taxon>Arthropoda</taxon>
        <taxon>Chelicerata</taxon>
        <taxon>Arachnida</taxon>
        <taxon>Araneae</taxon>
        <taxon>Araneomorphae</taxon>
        <taxon>Entelegynae</taxon>
        <taxon>Araneoidea</taxon>
        <taxon>Linyphiidae</taxon>
        <taxon>Erigoninae</taxon>
        <taxon>Oedothorax</taxon>
    </lineage>
</organism>
<gene>
    <name evidence="3" type="ORF">JTE90_027846</name>
</gene>
<accession>A0AAV6U3C1</accession>
<dbReference type="EMBL" id="JAFNEN010000688">
    <property type="protein sequence ID" value="KAG8178536.1"/>
    <property type="molecule type" value="Genomic_DNA"/>
</dbReference>
<dbReference type="PANTHER" id="PTHR33964:SF1">
    <property type="entry name" value="RE45066P"/>
    <property type="match status" value="1"/>
</dbReference>
<dbReference type="PANTHER" id="PTHR33964">
    <property type="entry name" value="RE45066P-RELATED"/>
    <property type="match status" value="1"/>
</dbReference>
<dbReference type="Proteomes" id="UP000827092">
    <property type="component" value="Unassembled WGS sequence"/>
</dbReference>
<evidence type="ECO:0000313" key="4">
    <source>
        <dbReference type="Proteomes" id="UP000827092"/>
    </source>
</evidence>
<sequence length="176" mass="19964">MNYILVVFFCGVLSVGASPACTEDGLKKCNDLKSHDELDITFPKTKQELKSHCSSEKVPLDCFSDFIDKCPTFIEEPVKEFYVAANKLFGRICDDNGDLQAKYLRNAVCINDIMTNHQEECVEEHEENQEKEACVYQTAVVRCLGNLVAENCGEEALDIMREVYIVMKPMLERCES</sequence>
<proteinExistence type="predicted"/>
<feature type="domain" description="T20D4.11-like" evidence="2">
    <location>
        <begin position="32"/>
        <end position="175"/>
    </location>
</feature>
<reference evidence="3 4" key="1">
    <citation type="journal article" date="2022" name="Nat. Ecol. Evol.">
        <title>A masculinizing supergene underlies an exaggerated male reproductive morph in a spider.</title>
        <authorList>
            <person name="Hendrickx F."/>
            <person name="De Corte Z."/>
            <person name="Sonet G."/>
            <person name="Van Belleghem S.M."/>
            <person name="Kostlbacher S."/>
            <person name="Vangestel C."/>
        </authorList>
    </citation>
    <scope>NUCLEOTIDE SEQUENCE [LARGE SCALE GENOMIC DNA]</scope>
    <source>
        <strain evidence="3">W744_W776</strain>
    </source>
</reference>
<dbReference type="Pfam" id="PF01579">
    <property type="entry name" value="DUF19"/>
    <property type="match status" value="1"/>
</dbReference>
<keyword evidence="4" id="KW-1185">Reference proteome</keyword>
<feature type="chain" id="PRO_5043361244" description="T20D4.11-like domain-containing protein" evidence="1">
    <location>
        <begin position="18"/>
        <end position="176"/>
    </location>
</feature>
<evidence type="ECO:0000256" key="1">
    <source>
        <dbReference type="SAM" id="SignalP"/>
    </source>
</evidence>